<evidence type="ECO:0000256" key="1">
    <source>
        <dbReference type="SAM" id="MobiDB-lite"/>
    </source>
</evidence>
<comment type="caution">
    <text evidence="2">The sequence shown here is derived from an EMBL/GenBank/DDBJ whole genome shotgun (WGS) entry which is preliminary data.</text>
</comment>
<protein>
    <submittedName>
        <fullName evidence="2">Uncharacterized protein</fullName>
    </submittedName>
</protein>
<accession>A0A438EBX3</accession>
<feature type="region of interest" description="Disordered" evidence="1">
    <location>
        <begin position="243"/>
        <end position="275"/>
    </location>
</feature>
<sequence length="464" mass="53754">MRKFCGGDIVRPKATRFATNYIALDSLLKKKRVDLKKLFKSDQWAQQKLNRIKIGQEMEKLMFDHPYWDKVTKVVSLYEPLYVVLLLVDSEVVPTMPFVYDLMQVMKENLIRQQAREWMFEIIKAYFLNPRFQYRRGVGSDPEPLQAIHDVFVKLDPIAESLSQFGNELKLRDVEVENDRVVEKDYLDLLDISIEMGEEEDNQLFQWVRPLHLDDEIRNPNPRIVAHAREFGVDVDRVIRPSAAGTSASGYDGSRGRIDDEGDNAGGDVGQQQQSQYPMSPFTYEDDFTHCTQDEDHDSRKVGPSIGAIGNSYRGREQTMAPPFNEQLFSASFESISIRTQFSDSSNEVNVYPPYVMVYGQPLSSMDEEYGMPSHSPSTQMSYDSYHIPCQMQGGFDTSTWVNLKYPIHVEAVGKTQEIYAWHLRIFNQYYRDSLTWYQYCLQQQDGIPSSINSIESHRSSFWY</sequence>
<proteinExistence type="predicted"/>
<dbReference type="InterPro" id="IPR012337">
    <property type="entry name" value="RNaseH-like_sf"/>
</dbReference>
<gene>
    <name evidence="2" type="ORF">CK203_092490</name>
</gene>
<organism evidence="2 3">
    <name type="scientific">Vitis vinifera</name>
    <name type="common">Grape</name>
    <dbReference type="NCBI Taxonomy" id="29760"/>
    <lineage>
        <taxon>Eukaryota</taxon>
        <taxon>Viridiplantae</taxon>
        <taxon>Streptophyta</taxon>
        <taxon>Embryophyta</taxon>
        <taxon>Tracheophyta</taxon>
        <taxon>Spermatophyta</taxon>
        <taxon>Magnoliopsida</taxon>
        <taxon>eudicotyledons</taxon>
        <taxon>Gunneridae</taxon>
        <taxon>Pentapetalae</taxon>
        <taxon>rosids</taxon>
        <taxon>Vitales</taxon>
        <taxon>Vitaceae</taxon>
        <taxon>Viteae</taxon>
        <taxon>Vitis</taxon>
    </lineage>
</organism>
<dbReference type="AlphaFoldDB" id="A0A438EBX3"/>
<dbReference type="Proteomes" id="UP000288805">
    <property type="component" value="Unassembled WGS sequence"/>
</dbReference>
<evidence type="ECO:0000313" key="2">
    <source>
        <dbReference type="EMBL" id="RVW45316.1"/>
    </source>
</evidence>
<dbReference type="EMBL" id="QGNW01001333">
    <property type="protein sequence ID" value="RVW45316.1"/>
    <property type="molecule type" value="Genomic_DNA"/>
</dbReference>
<name>A0A438EBX3_VITVI</name>
<evidence type="ECO:0000313" key="3">
    <source>
        <dbReference type="Proteomes" id="UP000288805"/>
    </source>
</evidence>
<reference evidence="2 3" key="1">
    <citation type="journal article" date="2018" name="PLoS Genet.">
        <title>Population sequencing reveals clonal diversity and ancestral inbreeding in the grapevine cultivar Chardonnay.</title>
        <authorList>
            <person name="Roach M.J."/>
            <person name="Johnson D.L."/>
            <person name="Bohlmann J."/>
            <person name="van Vuuren H.J."/>
            <person name="Jones S.J."/>
            <person name="Pretorius I.S."/>
            <person name="Schmidt S.A."/>
            <person name="Borneman A.R."/>
        </authorList>
    </citation>
    <scope>NUCLEOTIDE SEQUENCE [LARGE SCALE GENOMIC DNA]</scope>
    <source>
        <strain evidence="3">cv. Chardonnay</strain>
        <tissue evidence="2">Leaf</tissue>
    </source>
</reference>
<dbReference type="SUPFAM" id="SSF53098">
    <property type="entry name" value="Ribonuclease H-like"/>
    <property type="match status" value="1"/>
</dbReference>